<dbReference type="Gene3D" id="1.10.167.10">
    <property type="entry name" value="Regulator of G-protein Signalling 4, domain 2"/>
    <property type="match status" value="1"/>
</dbReference>
<evidence type="ECO:0000313" key="4">
    <source>
        <dbReference type="Proteomes" id="UP000187013"/>
    </source>
</evidence>
<evidence type="ECO:0000259" key="2">
    <source>
        <dbReference type="PROSITE" id="PS50132"/>
    </source>
</evidence>
<feature type="compositionally biased region" description="Polar residues" evidence="1">
    <location>
        <begin position="245"/>
        <end position="258"/>
    </location>
</feature>
<dbReference type="Proteomes" id="UP000187013">
    <property type="component" value="Unassembled WGS sequence"/>
</dbReference>
<comment type="caution">
    <text evidence="3">The sequence shown here is derived from an EMBL/GenBank/DDBJ whole genome shotgun (WGS) entry which is preliminary data.</text>
</comment>
<evidence type="ECO:0000256" key="1">
    <source>
        <dbReference type="SAM" id="MobiDB-lite"/>
    </source>
</evidence>
<evidence type="ECO:0000313" key="3">
    <source>
        <dbReference type="EMBL" id="GAV47403.1"/>
    </source>
</evidence>
<feature type="region of interest" description="Disordered" evidence="1">
    <location>
        <begin position="184"/>
        <end position="224"/>
    </location>
</feature>
<dbReference type="PANTHER" id="PTHR10845">
    <property type="entry name" value="REGULATOR OF G PROTEIN SIGNALING"/>
    <property type="match status" value="1"/>
</dbReference>
<proteinExistence type="predicted"/>
<dbReference type="SUPFAM" id="SSF48097">
    <property type="entry name" value="Regulator of G-protein signaling, RGS"/>
    <property type="match status" value="1"/>
</dbReference>
<dbReference type="eggNOG" id="KOG3589">
    <property type="taxonomic scope" value="Eukaryota"/>
</dbReference>
<dbReference type="CDD" id="cd07440">
    <property type="entry name" value="RGS"/>
    <property type="match status" value="1"/>
</dbReference>
<feature type="region of interest" description="Disordered" evidence="1">
    <location>
        <begin position="243"/>
        <end position="272"/>
    </location>
</feature>
<protein>
    <recommendedName>
        <fullName evidence="2">RGS domain-containing protein</fullName>
    </recommendedName>
</protein>
<dbReference type="PANTHER" id="PTHR10845:SF192">
    <property type="entry name" value="DOUBLE HIT, ISOFORM B"/>
    <property type="match status" value="1"/>
</dbReference>
<accession>A0A1Q2ZVT1</accession>
<sequence length="272" mass="31264">MQCHENSSIPSLHEVLTKSVQDEIENDPYTLNKFEQFLLKSHCEENYEFWRSCDGYLLKYDNDDFDIQKGNSKIYKKFIRANSPMECNLPEDIKQNFRESYHHGSRVPKDTLCRARQHSWSLMKDAYRQYVRQVCKRSGCCNSRSVSRSESPSEVTRIRSDLSHTSLTIPIIELPTLAVTNTSKPTGASHAFRRSSSFSSSGPETSSSSEESPTEPPDAIGAGTQRLFSKGKEFMSRFRLKNRRTSFASQSSTNSIYTNFERRASDRTLYQK</sequence>
<dbReference type="Pfam" id="PF00615">
    <property type="entry name" value="RGS"/>
    <property type="match status" value="1"/>
</dbReference>
<dbReference type="EMBL" id="BDGX01000008">
    <property type="protein sequence ID" value="GAV47403.1"/>
    <property type="molecule type" value="Genomic_DNA"/>
</dbReference>
<dbReference type="OMA" id="FANNEVP"/>
<dbReference type="InterPro" id="IPR036305">
    <property type="entry name" value="RGS_sf"/>
</dbReference>
<name>A0A1Q2ZVT1_ZYGRO</name>
<dbReference type="SMART" id="SM00315">
    <property type="entry name" value="RGS"/>
    <property type="match status" value="1"/>
</dbReference>
<organism evidence="3 4">
    <name type="scientific">Zygosaccharomyces rouxii</name>
    <dbReference type="NCBI Taxonomy" id="4956"/>
    <lineage>
        <taxon>Eukaryota</taxon>
        <taxon>Fungi</taxon>
        <taxon>Dikarya</taxon>
        <taxon>Ascomycota</taxon>
        <taxon>Saccharomycotina</taxon>
        <taxon>Saccharomycetes</taxon>
        <taxon>Saccharomycetales</taxon>
        <taxon>Saccharomycetaceae</taxon>
        <taxon>Zygosaccharomyces</taxon>
    </lineage>
</organism>
<feature type="compositionally biased region" description="Low complexity" evidence="1">
    <location>
        <begin position="195"/>
        <end position="211"/>
    </location>
</feature>
<dbReference type="InterPro" id="IPR016137">
    <property type="entry name" value="RGS"/>
</dbReference>
<dbReference type="PROSITE" id="PS50132">
    <property type="entry name" value="RGS"/>
    <property type="match status" value="1"/>
</dbReference>
<dbReference type="AlphaFoldDB" id="A0A1Q2ZVT1"/>
<reference evidence="3 4" key="1">
    <citation type="submission" date="2016-08" db="EMBL/GenBank/DDBJ databases">
        <title>Draft genome sequence of allopolyploid Zygosaccharomyces rouxii.</title>
        <authorList>
            <person name="Watanabe J."/>
            <person name="Uehara K."/>
            <person name="Mogi Y."/>
            <person name="Tsukioka Y."/>
        </authorList>
    </citation>
    <scope>NUCLEOTIDE SEQUENCE [LARGE SCALE GENOMIC DNA]</scope>
    <source>
        <strain evidence="3 4">NBRC 110957</strain>
    </source>
</reference>
<feature type="domain" description="RGS" evidence="2">
    <location>
        <begin position="22"/>
        <end position="125"/>
    </location>
</feature>
<dbReference type="InterPro" id="IPR044926">
    <property type="entry name" value="RGS_subdomain_2"/>
</dbReference>
<dbReference type="OrthoDB" id="10266999at2759"/>
<gene>
    <name evidence="3" type="ORF">ZYGR_0H02450</name>
</gene>